<dbReference type="RefSeq" id="WP_135060584.1">
    <property type="nucleotide sequence ID" value="NZ_CP038254.1"/>
</dbReference>
<dbReference type="SUPFAM" id="SSF159501">
    <property type="entry name" value="EreA/ChaN-like"/>
    <property type="match status" value="1"/>
</dbReference>
<dbReference type="Pfam" id="PF05139">
    <property type="entry name" value="Erythro_esteras"/>
    <property type="match status" value="1"/>
</dbReference>
<dbReference type="Gene3D" id="1.20.1440.30">
    <property type="entry name" value="Biosynthetic Protein domain"/>
    <property type="match status" value="1"/>
</dbReference>
<dbReference type="PANTHER" id="PTHR31299">
    <property type="entry name" value="ESTERASE, PUTATIVE (AFU_ORTHOLOGUE AFUA_1G05850)-RELATED"/>
    <property type="match status" value="1"/>
</dbReference>
<name>A0AAX1EHI0_9GAMM</name>
<dbReference type="Gene3D" id="3.40.1660.10">
    <property type="entry name" value="EreA-like (biosynthetic domain)"/>
    <property type="match status" value="1"/>
</dbReference>
<dbReference type="PANTHER" id="PTHR31299:SF0">
    <property type="entry name" value="ESTERASE, PUTATIVE (AFU_ORTHOLOGUE AFUA_1G05850)-RELATED"/>
    <property type="match status" value="1"/>
</dbReference>
<dbReference type="GO" id="GO:0046677">
    <property type="term" value="P:response to antibiotic"/>
    <property type="evidence" value="ECO:0007669"/>
    <property type="project" value="InterPro"/>
</dbReference>
<dbReference type="InterPro" id="IPR052036">
    <property type="entry name" value="Hydrolase/PRTase-associated"/>
</dbReference>
<gene>
    <name evidence="1" type="ORF">E3983_08105</name>
</gene>
<evidence type="ECO:0000313" key="1">
    <source>
        <dbReference type="EMBL" id="QBR84327.1"/>
    </source>
</evidence>
<reference evidence="1 2" key="1">
    <citation type="submission" date="2019-03" db="EMBL/GenBank/DDBJ databases">
        <title>Diverse conjugative elements silence natural transformation in Legionella species.</title>
        <authorList>
            <person name="Durieux I."/>
            <person name="Ginevra C."/>
            <person name="Attaiech L."/>
            <person name="Picq K."/>
            <person name="Juan P.A."/>
            <person name="Jarraud S."/>
            <person name="Charpentier X."/>
        </authorList>
    </citation>
    <scope>NUCLEOTIDE SEQUENCE [LARGE SCALE GENOMIC DNA]</scope>
    <source>
        <strain evidence="1 2">HL-0427-4011</strain>
    </source>
</reference>
<dbReference type="InterPro" id="IPR014622">
    <property type="entry name" value="UCP036794_erythomycin"/>
</dbReference>
<dbReference type="Gene3D" id="3.30.1870.10">
    <property type="entry name" value="EreA-like, domain 2"/>
    <property type="match status" value="1"/>
</dbReference>
<dbReference type="Proteomes" id="UP000295517">
    <property type="component" value="Chromosome"/>
</dbReference>
<dbReference type="AlphaFoldDB" id="A0AAX1EHI0"/>
<dbReference type="PIRSF" id="PIRSF036794">
    <property type="entry name" value="UCP_erythr_ester"/>
    <property type="match status" value="1"/>
</dbReference>
<dbReference type="EMBL" id="CP038254">
    <property type="protein sequence ID" value="QBR84327.1"/>
    <property type="molecule type" value="Genomic_DNA"/>
</dbReference>
<protein>
    <submittedName>
        <fullName evidence="1">Erythromycin esterase family protein</fullName>
    </submittedName>
</protein>
<organism evidence="1 2">
    <name type="scientific">Legionella israelensis</name>
    <dbReference type="NCBI Taxonomy" id="454"/>
    <lineage>
        <taxon>Bacteria</taxon>
        <taxon>Pseudomonadati</taxon>
        <taxon>Pseudomonadota</taxon>
        <taxon>Gammaproteobacteria</taxon>
        <taxon>Legionellales</taxon>
        <taxon>Legionellaceae</taxon>
        <taxon>Legionella</taxon>
    </lineage>
</organism>
<evidence type="ECO:0000313" key="2">
    <source>
        <dbReference type="Proteomes" id="UP000295517"/>
    </source>
</evidence>
<proteinExistence type="predicted"/>
<accession>A0AAX1EHI0</accession>
<dbReference type="CDD" id="cd14728">
    <property type="entry name" value="Ere-like"/>
    <property type="match status" value="1"/>
</dbReference>
<sequence>MNKEVYQKLMSLLNETVEPLQENGDKYASLLNKIGEARFVLMGEATHGTEEFYQARIEIGQQLILKKGFMAIAIEGDWPDAYQIHRYIQNTNNKSVPDAKAALTGFTRFPRWMWRNTTIPPFLEWLRKHNDHLSSISEKIGFYGLDLYSMNASMSAVIRYLETVDPQAAKHAKERYACFGTMSTEPQTYGYLTNLGIKKACIEEAIEQLMELQHRAAVYLEQNGIEAEDKYFFALQNARLVKNAENYYRSMFEGHVSSWNIRDTHMAETVDILADHLEKRFNRPAKIILWAHNSHIGDARATEMGERGEVNLGQLIRERHDSNTYSIGFSTYEGTVAAARDWDEPVECKNIAPGLEGSYEALFHDVKHKNFILDCGHHKGLEHYLKIPRLQRAIGVIYRPETERLSHYFFSRLPYQFNGLIHFDHTNALQPLDVKKWAKDSENDKKRFGRV</sequence>
<dbReference type="InterPro" id="IPR007815">
    <property type="entry name" value="Emycin_Estase"/>
</dbReference>